<dbReference type="PANTHER" id="PTHR31113:SF5">
    <property type="entry name" value="OS04G0405700 PROTEIN"/>
    <property type="match status" value="1"/>
</dbReference>
<dbReference type="EMBL" id="JBDFQZ010000003">
    <property type="protein sequence ID" value="KAK9741111.1"/>
    <property type="molecule type" value="Genomic_DNA"/>
</dbReference>
<protein>
    <submittedName>
        <fullName evidence="8">Uncharacterized protein</fullName>
    </submittedName>
</protein>
<evidence type="ECO:0000256" key="4">
    <source>
        <dbReference type="ARBA" id="ARBA00022989"/>
    </source>
</evidence>
<sequence>MRSCINLKSSTARGTQPASSEGEGNSSAGTPQTPGTSAIPSPTVNLSREYAHAVQTSSYSEIWSKIHVVEQWESEEPSHQQQLLLSQVLQPNREFVLEALKRATPTSFTQLISSYFEHSEKTCHLLLLLHHSIDHARSLYSPLHDLVDALPTTETESMSQLQCNRAFDVFDQFEKERNPFPCPDSHNFHEMRVCFSQLKQEVDLRLRKSRGTVHRINCGTTSSAICLIVTVVGVTISAVAIATHALVAIVAAASSCPMFLPWRVTQREMVHMGQLDAAARTAYVLHNDLDTIDRLVSRVYTAVEGDKLLIRLGLDRGRDKHPIYEVVKQLRKTRVNFMDQLTDLEEHICLCFAAINRARSLLLQQIDPQQEQGKLVA</sequence>
<dbReference type="Proteomes" id="UP001443914">
    <property type="component" value="Unassembled WGS sequence"/>
</dbReference>
<organism evidence="8 9">
    <name type="scientific">Saponaria officinalis</name>
    <name type="common">Common soapwort</name>
    <name type="synonym">Lychnis saponaria</name>
    <dbReference type="NCBI Taxonomy" id="3572"/>
    <lineage>
        <taxon>Eukaryota</taxon>
        <taxon>Viridiplantae</taxon>
        <taxon>Streptophyta</taxon>
        <taxon>Embryophyta</taxon>
        <taxon>Tracheophyta</taxon>
        <taxon>Spermatophyta</taxon>
        <taxon>Magnoliopsida</taxon>
        <taxon>eudicotyledons</taxon>
        <taxon>Gunneridae</taxon>
        <taxon>Pentapetalae</taxon>
        <taxon>Caryophyllales</taxon>
        <taxon>Caryophyllaceae</taxon>
        <taxon>Caryophylleae</taxon>
        <taxon>Saponaria</taxon>
    </lineage>
</organism>
<evidence type="ECO:0000313" key="8">
    <source>
        <dbReference type="EMBL" id="KAK9741111.1"/>
    </source>
</evidence>
<dbReference type="InterPro" id="IPR007749">
    <property type="entry name" value="DUF677"/>
</dbReference>
<evidence type="ECO:0000256" key="2">
    <source>
        <dbReference type="ARBA" id="ARBA00009074"/>
    </source>
</evidence>
<feature type="compositionally biased region" description="Polar residues" evidence="6">
    <location>
        <begin position="30"/>
        <end position="43"/>
    </location>
</feature>
<feature type="compositionally biased region" description="Polar residues" evidence="6">
    <location>
        <begin position="1"/>
        <end position="17"/>
    </location>
</feature>
<keyword evidence="5 7" id="KW-0472">Membrane</keyword>
<evidence type="ECO:0000256" key="5">
    <source>
        <dbReference type="ARBA" id="ARBA00023136"/>
    </source>
</evidence>
<gene>
    <name evidence="8" type="ORF">RND81_03G082500</name>
</gene>
<feature type="compositionally biased region" description="Low complexity" evidence="6">
    <location>
        <begin position="18"/>
        <end position="29"/>
    </location>
</feature>
<comment type="subcellular location">
    <subcellularLocation>
        <location evidence="1">Membrane</location>
    </subcellularLocation>
</comment>
<evidence type="ECO:0000256" key="1">
    <source>
        <dbReference type="ARBA" id="ARBA00004370"/>
    </source>
</evidence>
<dbReference type="Pfam" id="PF05055">
    <property type="entry name" value="DUF677"/>
    <property type="match status" value="1"/>
</dbReference>
<dbReference type="GO" id="GO:0016020">
    <property type="term" value="C:membrane"/>
    <property type="evidence" value="ECO:0007669"/>
    <property type="project" value="UniProtKB-SubCell"/>
</dbReference>
<feature type="region of interest" description="Disordered" evidence="6">
    <location>
        <begin position="1"/>
        <end position="43"/>
    </location>
</feature>
<evidence type="ECO:0000256" key="7">
    <source>
        <dbReference type="SAM" id="Phobius"/>
    </source>
</evidence>
<name>A0AAW1M3P0_SAPOF</name>
<comment type="similarity">
    <text evidence="2">Belongs to the UPF0496 family.</text>
</comment>
<feature type="transmembrane region" description="Helical" evidence="7">
    <location>
        <begin position="216"/>
        <end position="236"/>
    </location>
</feature>
<feature type="transmembrane region" description="Helical" evidence="7">
    <location>
        <begin position="242"/>
        <end position="262"/>
    </location>
</feature>
<keyword evidence="9" id="KW-1185">Reference proteome</keyword>
<evidence type="ECO:0000313" key="9">
    <source>
        <dbReference type="Proteomes" id="UP001443914"/>
    </source>
</evidence>
<reference evidence="8" key="1">
    <citation type="submission" date="2024-03" db="EMBL/GenBank/DDBJ databases">
        <title>WGS assembly of Saponaria officinalis var. Norfolk2.</title>
        <authorList>
            <person name="Jenkins J."/>
            <person name="Shu S."/>
            <person name="Grimwood J."/>
            <person name="Barry K."/>
            <person name="Goodstein D."/>
            <person name="Schmutz J."/>
            <person name="Leebens-Mack J."/>
            <person name="Osbourn A."/>
        </authorList>
    </citation>
    <scope>NUCLEOTIDE SEQUENCE [LARGE SCALE GENOMIC DNA]</scope>
    <source>
        <strain evidence="8">JIC</strain>
    </source>
</reference>
<dbReference type="AlphaFoldDB" id="A0AAW1M3P0"/>
<comment type="caution">
    <text evidence="8">The sequence shown here is derived from an EMBL/GenBank/DDBJ whole genome shotgun (WGS) entry which is preliminary data.</text>
</comment>
<keyword evidence="4 7" id="KW-1133">Transmembrane helix</keyword>
<proteinExistence type="inferred from homology"/>
<keyword evidence="3 7" id="KW-0812">Transmembrane</keyword>
<evidence type="ECO:0000256" key="6">
    <source>
        <dbReference type="SAM" id="MobiDB-lite"/>
    </source>
</evidence>
<accession>A0AAW1M3P0</accession>
<evidence type="ECO:0000256" key="3">
    <source>
        <dbReference type="ARBA" id="ARBA00022692"/>
    </source>
</evidence>
<dbReference type="PANTHER" id="PTHR31113">
    <property type="entry name" value="UPF0496 PROTEIN 3-RELATED"/>
    <property type="match status" value="1"/>
</dbReference>